<gene>
    <name evidence="1" type="ORF">Tci_007518</name>
</gene>
<reference evidence="1" key="1">
    <citation type="journal article" date="2019" name="Sci. Rep.">
        <title>Draft genome of Tanacetum cinerariifolium, the natural source of mosquito coil.</title>
        <authorList>
            <person name="Yamashiro T."/>
            <person name="Shiraishi A."/>
            <person name="Satake H."/>
            <person name="Nakayama K."/>
        </authorList>
    </citation>
    <scope>NUCLEOTIDE SEQUENCE</scope>
</reference>
<protein>
    <submittedName>
        <fullName evidence="1">Uncharacterized protein</fullName>
    </submittedName>
</protein>
<evidence type="ECO:0000313" key="1">
    <source>
        <dbReference type="EMBL" id="GEU35540.1"/>
    </source>
</evidence>
<dbReference type="AlphaFoldDB" id="A0A6L2JFM8"/>
<comment type="caution">
    <text evidence="1">The sequence shown here is derived from an EMBL/GenBank/DDBJ whole genome shotgun (WGS) entry which is preliminary data.</text>
</comment>
<dbReference type="EMBL" id="BKCJ010000702">
    <property type="protein sequence ID" value="GEU35540.1"/>
    <property type="molecule type" value="Genomic_DNA"/>
</dbReference>
<organism evidence="1">
    <name type="scientific">Tanacetum cinerariifolium</name>
    <name type="common">Dalmatian daisy</name>
    <name type="synonym">Chrysanthemum cinerariifolium</name>
    <dbReference type="NCBI Taxonomy" id="118510"/>
    <lineage>
        <taxon>Eukaryota</taxon>
        <taxon>Viridiplantae</taxon>
        <taxon>Streptophyta</taxon>
        <taxon>Embryophyta</taxon>
        <taxon>Tracheophyta</taxon>
        <taxon>Spermatophyta</taxon>
        <taxon>Magnoliopsida</taxon>
        <taxon>eudicotyledons</taxon>
        <taxon>Gunneridae</taxon>
        <taxon>Pentapetalae</taxon>
        <taxon>asterids</taxon>
        <taxon>campanulids</taxon>
        <taxon>Asterales</taxon>
        <taxon>Asteraceae</taxon>
        <taxon>Asteroideae</taxon>
        <taxon>Anthemideae</taxon>
        <taxon>Anthemidinae</taxon>
        <taxon>Tanacetum</taxon>
    </lineage>
</organism>
<name>A0A6L2JFM8_TANCI</name>
<sequence>MIANKAIEYAHQCDDLTVEEFWCIDIAYDPNPPANEFKEHPLKDSEDPIHLCDSSTRRELPSTEQVNSIQQLIAYCLITRTKVDTREIIYSDLVTRLMNKSRQKYISYPRFVSCALEVLLGTEYTQDQEFGSLPNIMSNSNFTKDPSKVIDIELTALVIVVKNFETSAYTLLFSGKKKARKSQIVSQLKPKKQGPEDSVELDFEPLKFTTIADIQALLGTSDDKLKEDSDDDVFEVREEMDEDIEEPNTKENTPPKKNIIKEDTALNNKVLEATEAYTKNSTNLTEFLSMKLVKPSNVVHPDLDEPVRVPYMIYGKMYRLTNDEIQEHLDKEEKIKKAAEEAKLLAIRKSELIMVVHEEASKAGIDPKILKSAKGVLRGTDKRNFDVDNPFNFGDFGVTEWGEMMKIITKKKNQVVKDLMNSLSKRYKRLRTIPEELRIRSILLTLGQVISITLGRKRKHMELEPEIKTLD</sequence>
<accession>A0A6L2JFM8</accession>
<proteinExistence type="predicted"/>